<comment type="caution">
    <text evidence="1">The sequence shown here is derived from an EMBL/GenBank/DDBJ whole genome shotgun (WGS) entry which is preliminary data.</text>
</comment>
<dbReference type="AlphaFoldDB" id="A0A2W5FSU6"/>
<dbReference type="Gene3D" id="3.30.160.150">
    <property type="entry name" value="Lipoprotein like domain"/>
    <property type="match status" value="1"/>
</dbReference>
<accession>A0A2W5FSU6</accession>
<dbReference type="GO" id="GO:0019867">
    <property type="term" value="C:outer membrane"/>
    <property type="evidence" value="ECO:0007669"/>
    <property type="project" value="InterPro"/>
</dbReference>
<evidence type="ECO:0008006" key="3">
    <source>
        <dbReference type="Google" id="ProtNLM"/>
    </source>
</evidence>
<dbReference type="PROSITE" id="PS51257">
    <property type="entry name" value="PROKAR_LIPOPROTEIN"/>
    <property type="match status" value="1"/>
</dbReference>
<gene>
    <name evidence="1" type="ORF">DI586_00315</name>
</gene>
<evidence type="ECO:0000313" key="2">
    <source>
        <dbReference type="Proteomes" id="UP000249739"/>
    </source>
</evidence>
<dbReference type="Proteomes" id="UP000249739">
    <property type="component" value="Unassembled WGS sequence"/>
</dbReference>
<name>A0A2W5FSU6_9BACT</name>
<proteinExistence type="predicted"/>
<evidence type="ECO:0000313" key="1">
    <source>
        <dbReference type="EMBL" id="PZP57514.1"/>
    </source>
</evidence>
<dbReference type="Pfam" id="PF04390">
    <property type="entry name" value="LptE"/>
    <property type="match status" value="1"/>
</dbReference>
<sequence length="171" mass="19194">MHKLLSFSLLVTTYCLLLTGCGFQPMYGSHSASQEKSEAGKSMADIEIAYIEDREGQFLRNELIDMLQPRGASQNPAYTLSFSKLDITDRELDLTKSSEATRAQIIAQITISLTDRKTNETVLSRSLRSISSYNILPSEFATNVTEQDATENALRDLARQAQLQLSLYFNR</sequence>
<dbReference type="EMBL" id="QFOT01000001">
    <property type="protein sequence ID" value="PZP57514.1"/>
    <property type="molecule type" value="Genomic_DNA"/>
</dbReference>
<dbReference type="InterPro" id="IPR007485">
    <property type="entry name" value="LPS_assembly_LptE"/>
</dbReference>
<organism evidence="1 2">
    <name type="scientific">Micavibrio aeruginosavorus</name>
    <dbReference type="NCBI Taxonomy" id="349221"/>
    <lineage>
        <taxon>Bacteria</taxon>
        <taxon>Pseudomonadati</taxon>
        <taxon>Bdellovibrionota</taxon>
        <taxon>Bdellovibrionia</taxon>
        <taxon>Bdellovibrionales</taxon>
        <taxon>Pseudobdellovibrionaceae</taxon>
        <taxon>Micavibrio</taxon>
    </lineage>
</organism>
<reference evidence="1 2" key="1">
    <citation type="submission" date="2017-08" db="EMBL/GenBank/DDBJ databases">
        <title>Infants hospitalized years apart are colonized by the same room-sourced microbial strains.</title>
        <authorList>
            <person name="Brooks B."/>
            <person name="Olm M.R."/>
            <person name="Firek B.A."/>
            <person name="Baker R."/>
            <person name="Thomas B.C."/>
            <person name="Morowitz M.J."/>
            <person name="Banfield J.F."/>
        </authorList>
    </citation>
    <scope>NUCLEOTIDE SEQUENCE [LARGE SCALE GENOMIC DNA]</scope>
    <source>
        <strain evidence="1">S2_006_000_R2_64</strain>
    </source>
</reference>
<dbReference type="GO" id="GO:0043165">
    <property type="term" value="P:Gram-negative-bacterium-type cell outer membrane assembly"/>
    <property type="evidence" value="ECO:0007669"/>
    <property type="project" value="InterPro"/>
</dbReference>
<protein>
    <recommendedName>
        <fullName evidence="3">LPS-assembly lipoprotein LptE</fullName>
    </recommendedName>
</protein>